<dbReference type="SUPFAM" id="SSF57701">
    <property type="entry name" value="Zn2/Cys6 DNA-binding domain"/>
    <property type="match status" value="1"/>
</dbReference>
<sequence length="421" mass="46468">MESTGTSNIPACEACRLKKRKCDKAHPACSQCSLRDHPCTYIHGVRSGKRRRQCSSPSNEYTVITEPDDPRAYITSSLPDAAGALQDSFPTVAFVDQSIHNELRTQVPRAPSSRDFHLFALRLLGESKAEMLTYVSSYFGDVHIWLPVLPKQQIYAYLETSKWDLPVDVALLFLCIRLLVSSPETWPAGPRSSIYITAKQGLAGLEIGGILSETALQAGLLISLYEMGHGIYPSAFLSAGACVRYCHAIGLGGPQECRLQRPLSRFDHEQSQKLWCAAILLERQCTNIYVKTRFTQLGRLAPIPSTGNLPDSRAVQMFGNVWFILHKTVIILAHSTSSSGQERSRDEGCFVLLVESTKLLGQVLSYISSREAEAAVGGLSTKAQDEHLQLGRTIQSLILAAEDEATKYGVDIRSQLCVCYR</sequence>
<evidence type="ECO:0000256" key="2">
    <source>
        <dbReference type="ARBA" id="ARBA00022723"/>
    </source>
</evidence>
<proteinExistence type="predicted"/>
<evidence type="ECO:0000313" key="8">
    <source>
        <dbReference type="Proteomes" id="UP000775872"/>
    </source>
</evidence>
<keyword evidence="3" id="KW-0805">Transcription regulation</keyword>
<dbReference type="Proteomes" id="UP000775872">
    <property type="component" value="Unassembled WGS sequence"/>
</dbReference>
<evidence type="ECO:0000256" key="4">
    <source>
        <dbReference type="ARBA" id="ARBA00023163"/>
    </source>
</evidence>
<dbReference type="InterPro" id="IPR036864">
    <property type="entry name" value="Zn2-C6_fun-type_DNA-bd_sf"/>
</dbReference>
<dbReference type="InterPro" id="IPR050815">
    <property type="entry name" value="TF_fung"/>
</dbReference>
<dbReference type="GO" id="GO:0000981">
    <property type="term" value="F:DNA-binding transcription factor activity, RNA polymerase II-specific"/>
    <property type="evidence" value="ECO:0007669"/>
    <property type="project" value="InterPro"/>
</dbReference>
<keyword evidence="4" id="KW-0804">Transcription</keyword>
<organism evidence="7 8">
    <name type="scientific">Clonostachys solani</name>
    <dbReference type="NCBI Taxonomy" id="160281"/>
    <lineage>
        <taxon>Eukaryota</taxon>
        <taxon>Fungi</taxon>
        <taxon>Dikarya</taxon>
        <taxon>Ascomycota</taxon>
        <taxon>Pezizomycotina</taxon>
        <taxon>Sordariomycetes</taxon>
        <taxon>Hypocreomycetidae</taxon>
        <taxon>Hypocreales</taxon>
        <taxon>Bionectriaceae</taxon>
        <taxon>Clonostachys</taxon>
    </lineage>
</organism>
<dbReference type="GO" id="GO:0008270">
    <property type="term" value="F:zinc ion binding"/>
    <property type="evidence" value="ECO:0007669"/>
    <property type="project" value="InterPro"/>
</dbReference>
<dbReference type="SMART" id="SM00066">
    <property type="entry name" value="GAL4"/>
    <property type="match status" value="1"/>
</dbReference>
<dbReference type="Pfam" id="PF00172">
    <property type="entry name" value="Zn_clus"/>
    <property type="match status" value="1"/>
</dbReference>
<evidence type="ECO:0000256" key="1">
    <source>
        <dbReference type="ARBA" id="ARBA00004123"/>
    </source>
</evidence>
<keyword evidence="8" id="KW-1185">Reference proteome</keyword>
<dbReference type="CDD" id="cd12148">
    <property type="entry name" value="fungal_TF_MHR"/>
    <property type="match status" value="1"/>
</dbReference>
<dbReference type="PROSITE" id="PS00463">
    <property type="entry name" value="ZN2_CY6_FUNGAL_1"/>
    <property type="match status" value="1"/>
</dbReference>
<dbReference type="Gene3D" id="4.10.240.10">
    <property type="entry name" value="Zn(2)-C6 fungal-type DNA-binding domain"/>
    <property type="match status" value="1"/>
</dbReference>
<name>A0A9N9YYP9_9HYPO</name>
<dbReference type="EMBL" id="CABFOC020000013">
    <property type="protein sequence ID" value="CAH0045660.1"/>
    <property type="molecule type" value="Genomic_DNA"/>
</dbReference>
<keyword evidence="5" id="KW-0539">Nucleus</keyword>
<dbReference type="CDD" id="cd00067">
    <property type="entry name" value="GAL4"/>
    <property type="match status" value="1"/>
</dbReference>
<evidence type="ECO:0000259" key="6">
    <source>
        <dbReference type="PROSITE" id="PS50048"/>
    </source>
</evidence>
<dbReference type="OrthoDB" id="3862662at2759"/>
<comment type="caution">
    <text evidence="7">The sequence shown here is derived from an EMBL/GenBank/DDBJ whole genome shotgun (WGS) entry which is preliminary data.</text>
</comment>
<reference evidence="7" key="1">
    <citation type="submission" date="2021-10" db="EMBL/GenBank/DDBJ databases">
        <authorList>
            <person name="Piombo E."/>
        </authorList>
    </citation>
    <scope>NUCLEOTIDE SEQUENCE</scope>
</reference>
<dbReference type="PANTHER" id="PTHR47338:SF20">
    <property type="entry name" value="ZN(II)2CYS6 TRANSCRIPTION FACTOR (EUROFUNG)"/>
    <property type="match status" value="1"/>
</dbReference>
<keyword evidence="2" id="KW-0479">Metal-binding</keyword>
<protein>
    <recommendedName>
        <fullName evidence="6">Zn(2)-C6 fungal-type domain-containing protein</fullName>
    </recommendedName>
</protein>
<dbReference type="InterPro" id="IPR001138">
    <property type="entry name" value="Zn2Cys6_DnaBD"/>
</dbReference>
<dbReference type="PROSITE" id="PS50048">
    <property type="entry name" value="ZN2_CY6_FUNGAL_2"/>
    <property type="match status" value="1"/>
</dbReference>
<dbReference type="PANTHER" id="PTHR47338">
    <property type="entry name" value="ZN(II)2CYS6 TRANSCRIPTION FACTOR (EUROFUNG)-RELATED"/>
    <property type="match status" value="1"/>
</dbReference>
<dbReference type="AlphaFoldDB" id="A0A9N9YYP9"/>
<feature type="domain" description="Zn(2)-C6 fungal-type" evidence="6">
    <location>
        <begin position="11"/>
        <end position="41"/>
    </location>
</feature>
<gene>
    <name evidence="7" type="ORF">CSOL1703_00012288</name>
</gene>
<dbReference type="GO" id="GO:0005634">
    <property type="term" value="C:nucleus"/>
    <property type="evidence" value="ECO:0007669"/>
    <property type="project" value="UniProtKB-SubCell"/>
</dbReference>
<comment type="subcellular location">
    <subcellularLocation>
        <location evidence="1">Nucleus</location>
    </subcellularLocation>
</comment>
<accession>A0A9N9YYP9</accession>
<evidence type="ECO:0000256" key="5">
    <source>
        <dbReference type="ARBA" id="ARBA00023242"/>
    </source>
</evidence>
<evidence type="ECO:0000313" key="7">
    <source>
        <dbReference type="EMBL" id="CAH0045660.1"/>
    </source>
</evidence>
<evidence type="ECO:0000256" key="3">
    <source>
        <dbReference type="ARBA" id="ARBA00023015"/>
    </source>
</evidence>